<proteinExistence type="predicted"/>
<dbReference type="EMBL" id="CAJZBQ010000010">
    <property type="protein sequence ID" value="CAG9313483.1"/>
    <property type="molecule type" value="Genomic_DNA"/>
</dbReference>
<feature type="region of interest" description="Disordered" evidence="1">
    <location>
        <begin position="17"/>
        <end position="41"/>
    </location>
</feature>
<keyword evidence="3" id="KW-1185">Reference proteome</keyword>
<evidence type="ECO:0000313" key="2">
    <source>
        <dbReference type="EMBL" id="CAG9313483.1"/>
    </source>
</evidence>
<name>A0AAU9IJ09_9CILI</name>
<dbReference type="AlphaFoldDB" id="A0AAU9IJ09"/>
<comment type="caution">
    <text evidence="2">The sequence shown here is derived from an EMBL/GenBank/DDBJ whole genome shotgun (WGS) entry which is preliminary data.</text>
</comment>
<reference evidence="2" key="1">
    <citation type="submission" date="2021-09" db="EMBL/GenBank/DDBJ databases">
        <authorList>
            <consortium name="AG Swart"/>
            <person name="Singh M."/>
            <person name="Singh A."/>
            <person name="Seah K."/>
            <person name="Emmerich C."/>
        </authorList>
    </citation>
    <scope>NUCLEOTIDE SEQUENCE</scope>
    <source>
        <strain evidence="2">ATCC30299</strain>
    </source>
</reference>
<sequence length="211" mass="24796">MKGRSFNPSLSVLNQEVERNRKLEEEQNWESPQGKRSAWYGTPKSRSIEYMWKSSIPDKWIYLLGEDKFINKQKNKKRDTLAFLMETQKYIHKICKSSSYDLEQLLKESQNSDNLVTWKGLKKCKNRSCVLKPMTQVSDAKIRKKRDKYIKNRPLLNSAFSAYRAFVEKLDERKCCTRVNSPDQSELDLEVVSRVPTTWKLGARRARTSSC</sequence>
<accession>A0AAU9IJ09</accession>
<evidence type="ECO:0000256" key="1">
    <source>
        <dbReference type="SAM" id="MobiDB-lite"/>
    </source>
</evidence>
<protein>
    <submittedName>
        <fullName evidence="2">Uncharacterized protein</fullName>
    </submittedName>
</protein>
<gene>
    <name evidence="2" type="ORF">BSTOLATCC_MIC8748</name>
</gene>
<evidence type="ECO:0000313" key="3">
    <source>
        <dbReference type="Proteomes" id="UP001162131"/>
    </source>
</evidence>
<organism evidence="2 3">
    <name type="scientific">Blepharisma stoltei</name>
    <dbReference type="NCBI Taxonomy" id="1481888"/>
    <lineage>
        <taxon>Eukaryota</taxon>
        <taxon>Sar</taxon>
        <taxon>Alveolata</taxon>
        <taxon>Ciliophora</taxon>
        <taxon>Postciliodesmatophora</taxon>
        <taxon>Heterotrichea</taxon>
        <taxon>Heterotrichida</taxon>
        <taxon>Blepharismidae</taxon>
        <taxon>Blepharisma</taxon>
    </lineage>
</organism>
<dbReference type="Proteomes" id="UP001162131">
    <property type="component" value="Unassembled WGS sequence"/>
</dbReference>